<keyword evidence="1" id="KW-0812">Transmembrane</keyword>
<reference evidence="3" key="1">
    <citation type="submission" date="2006-11" db="EMBL/GenBank/DDBJ databases">
        <title>Sequence of Campylobacter fetus subsp. fetus 82-40.</title>
        <authorList>
            <person name="Fouts D.E."/>
            <person name="Nelson K.E."/>
        </authorList>
    </citation>
    <scope>NUCLEOTIDE SEQUENCE [LARGE SCALE GENOMIC DNA]</scope>
    <source>
        <strain evidence="3">82-40</strain>
    </source>
</reference>
<dbReference type="Proteomes" id="UP000000760">
    <property type="component" value="Chromosome"/>
</dbReference>
<dbReference type="EMBL" id="CP000487">
    <property type="protein sequence ID" value="ABK83279.1"/>
    <property type="molecule type" value="Genomic_DNA"/>
</dbReference>
<dbReference type="HOGENOM" id="CLU_3023372_0_0_7"/>
<dbReference type="KEGG" id="cff:CFF8240_0589"/>
<gene>
    <name evidence="2" type="ordered locus">CFF8240_0589</name>
</gene>
<name>A0RNJ5_CAMFF</name>
<evidence type="ECO:0000313" key="2">
    <source>
        <dbReference type="EMBL" id="ABK83279.1"/>
    </source>
</evidence>
<keyword evidence="1" id="KW-0472">Membrane</keyword>
<organism evidence="2 3">
    <name type="scientific">Campylobacter fetus subsp. fetus (strain 82-40)</name>
    <dbReference type="NCBI Taxonomy" id="360106"/>
    <lineage>
        <taxon>Bacteria</taxon>
        <taxon>Pseudomonadati</taxon>
        <taxon>Campylobacterota</taxon>
        <taxon>Epsilonproteobacteria</taxon>
        <taxon>Campylobacterales</taxon>
        <taxon>Campylobacteraceae</taxon>
        <taxon>Campylobacter</taxon>
    </lineage>
</organism>
<evidence type="ECO:0000313" key="3">
    <source>
        <dbReference type="Proteomes" id="UP000000760"/>
    </source>
</evidence>
<keyword evidence="1" id="KW-1133">Transmembrane helix</keyword>
<feature type="transmembrane region" description="Helical" evidence="1">
    <location>
        <begin position="33"/>
        <end position="53"/>
    </location>
</feature>
<protein>
    <submittedName>
        <fullName evidence="2">Uncharacterized protein</fullName>
    </submittedName>
</protein>
<accession>A0RNJ5</accession>
<proteinExistence type="predicted"/>
<sequence length="55" mass="6300">MSKFGLVLAQIFKSSSAVFVFKFAVRYLYKYNAALFLTILSLYAGLFIIFCIFTI</sequence>
<dbReference type="AlphaFoldDB" id="A0RNJ5"/>
<evidence type="ECO:0000256" key="1">
    <source>
        <dbReference type="SAM" id="Phobius"/>
    </source>
</evidence>